<dbReference type="Gene3D" id="3.30.530.20">
    <property type="match status" value="1"/>
</dbReference>
<sequence>MTKIEIHTTIKASKQIVFDISRNIDIHQQSAGQSNEKAIGGVTSGVINYDETVTWKGKHFGIYLTHKSRITAMSLYDYFTDEMEEGAFSYFRHEHFFSEENGITLMTDKLAYKTPFGIAGKLFDLLFLEKHMRRFITERNSVLKDLSEKCQQQQ</sequence>
<proteinExistence type="predicted"/>
<name>A0A4Z0L7E1_9FLAO</name>
<dbReference type="CDD" id="cd07820">
    <property type="entry name" value="SRPBCC_3"/>
    <property type="match status" value="1"/>
</dbReference>
<accession>A0A4Z0L7E1</accession>
<keyword evidence="1" id="KW-0131">Cell cycle</keyword>
<dbReference type="AlphaFoldDB" id="A0A4Z0L7E1"/>
<dbReference type="Proteomes" id="UP000297407">
    <property type="component" value="Unassembled WGS sequence"/>
</dbReference>
<comment type="caution">
    <text evidence="1">The sequence shown here is derived from an EMBL/GenBank/DDBJ whole genome shotgun (WGS) entry which is preliminary data.</text>
</comment>
<dbReference type="InterPro" id="IPR023393">
    <property type="entry name" value="START-like_dom_sf"/>
</dbReference>
<keyword evidence="2" id="KW-1185">Reference proteome</keyword>
<protein>
    <submittedName>
        <fullName evidence="1">Cell division protein</fullName>
    </submittedName>
</protein>
<dbReference type="EMBL" id="SRLH01000007">
    <property type="protein sequence ID" value="TGD57035.1"/>
    <property type="molecule type" value="Genomic_DNA"/>
</dbReference>
<dbReference type="GO" id="GO:0051301">
    <property type="term" value="P:cell division"/>
    <property type="evidence" value="ECO:0007669"/>
    <property type="project" value="UniProtKB-KW"/>
</dbReference>
<gene>
    <name evidence="1" type="ORF">E4635_12765</name>
</gene>
<evidence type="ECO:0000313" key="2">
    <source>
        <dbReference type="Proteomes" id="UP000297407"/>
    </source>
</evidence>
<dbReference type="OrthoDB" id="9801773at2"/>
<dbReference type="SUPFAM" id="SSF55961">
    <property type="entry name" value="Bet v1-like"/>
    <property type="match status" value="1"/>
</dbReference>
<organism evidence="1 2">
    <name type="scientific">Flavobacterium humi</name>
    <dbReference type="NCBI Taxonomy" id="2562683"/>
    <lineage>
        <taxon>Bacteria</taxon>
        <taxon>Pseudomonadati</taxon>
        <taxon>Bacteroidota</taxon>
        <taxon>Flavobacteriia</taxon>
        <taxon>Flavobacteriales</taxon>
        <taxon>Flavobacteriaceae</taxon>
        <taxon>Flavobacterium</taxon>
    </lineage>
</organism>
<evidence type="ECO:0000313" key="1">
    <source>
        <dbReference type="EMBL" id="TGD57035.1"/>
    </source>
</evidence>
<keyword evidence="1" id="KW-0132">Cell division</keyword>
<reference evidence="1 2" key="1">
    <citation type="submission" date="2019-04" db="EMBL/GenBank/DDBJ databases">
        <title>Flavobacterium sp. strain DS2-A Genome sequencing and assembly.</title>
        <authorList>
            <person name="Kim I."/>
        </authorList>
    </citation>
    <scope>NUCLEOTIDE SEQUENCE [LARGE SCALE GENOMIC DNA]</scope>
    <source>
        <strain evidence="1 2">DS2-A</strain>
    </source>
</reference>
<dbReference type="RefSeq" id="WP_135527089.1">
    <property type="nucleotide sequence ID" value="NZ_SRLH01000007.1"/>
</dbReference>